<keyword evidence="4 5" id="KW-0378">Hydrolase</keyword>
<dbReference type="OrthoDB" id="755951at2759"/>
<dbReference type="PANTHER" id="PTHR43768:SF3">
    <property type="entry name" value="TREHALOSE 6-PHOSPHATE PHOSPHATASE"/>
    <property type="match status" value="1"/>
</dbReference>
<dbReference type="Pfam" id="PF02358">
    <property type="entry name" value="Trehalose_PPase"/>
    <property type="match status" value="1"/>
</dbReference>
<comment type="cofactor">
    <cofactor evidence="5">
        <name>a divalent metal cation</name>
        <dbReference type="ChEBI" id="CHEBI:60240"/>
    </cofactor>
</comment>
<dbReference type="PANTHER" id="PTHR43768">
    <property type="entry name" value="TREHALOSE 6-PHOSPHATE PHOSPHATASE"/>
    <property type="match status" value="1"/>
</dbReference>
<keyword evidence="7" id="KW-1185">Reference proteome</keyword>
<dbReference type="EMBL" id="OV651813">
    <property type="protein sequence ID" value="CAH1098658.1"/>
    <property type="molecule type" value="Genomic_DNA"/>
</dbReference>
<dbReference type="NCBIfam" id="TIGR00685">
    <property type="entry name" value="T6PP"/>
    <property type="match status" value="1"/>
</dbReference>
<dbReference type="GO" id="GO:0004805">
    <property type="term" value="F:trehalose-phosphatase activity"/>
    <property type="evidence" value="ECO:0007669"/>
    <property type="project" value="UniProtKB-EC"/>
</dbReference>
<comment type="pathway">
    <text evidence="2 5">Glycan biosynthesis; trehalose biosynthesis.</text>
</comment>
<dbReference type="SUPFAM" id="SSF56784">
    <property type="entry name" value="HAD-like"/>
    <property type="match status" value="1"/>
</dbReference>
<comment type="catalytic activity">
    <reaction evidence="1 5">
        <text>alpha,alpha-trehalose 6-phosphate + H2O = alpha,alpha-trehalose + phosphate</text>
        <dbReference type="Rhea" id="RHEA:23420"/>
        <dbReference type="ChEBI" id="CHEBI:15377"/>
        <dbReference type="ChEBI" id="CHEBI:16551"/>
        <dbReference type="ChEBI" id="CHEBI:43474"/>
        <dbReference type="ChEBI" id="CHEBI:58429"/>
        <dbReference type="EC" id="3.1.3.12"/>
    </reaction>
</comment>
<comment type="similarity">
    <text evidence="3 5">Belongs to the trehalose phosphatase family.</text>
</comment>
<dbReference type="Gene3D" id="3.30.70.1020">
    <property type="entry name" value="Trehalose-6-phosphate phosphatase related protein, domain 2"/>
    <property type="match status" value="1"/>
</dbReference>
<sequence>MCSNQNIVFDDYEDYLVNYLQGKPKLAVLLDYDGTLTPIVQHPDLAVIPPETKEVLEKLVKIPEIFVAIISGRNVLNVKTMVGIQNITFAGNHGLEVIYPDGSTYKHTLPKNFEEQVRVLVKQLEKTVVRDGAWIENKGASLTFHFRECPEEQRSQIETEAQKIIEEANFKVGKAHMALEARPKVDWNKGKVAILLLEKEYGSSWQNESKVIFVGDDTTDEDAISALKGNAASFRITKSCTVETQAEKLISSPEETLKILKLVEKIYRK</sequence>
<dbReference type="CDD" id="cd01627">
    <property type="entry name" value="HAD_TPP"/>
    <property type="match status" value="1"/>
</dbReference>
<protein>
    <recommendedName>
        <fullName evidence="5">Trehalose 6-phosphate phosphatase</fullName>
        <ecNumber evidence="5">3.1.3.12</ecNumber>
    </recommendedName>
</protein>
<dbReference type="GO" id="GO:0005992">
    <property type="term" value="P:trehalose biosynthetic process"/>
    <property type="evidence" value="ECO:0007669"/>
    <property type="project" value="InterPro"/>
</dbReference>
<evidence type="ECO:0000256" key="3">
    <source>
        <dbReference type="ARBA" id="ARBA00008770"/>
    </source>
</evidence>
<accession>A0A9P0G3K2</accession>
<dbReference type="Proteomes" id="UP001153636">
    <property type="component" value="Chromosome 1"/>
</dbReference>
<evidence type="ECO:0000313" key="7">
    <source>
        <dbReference type="Proteomes" id="UP001153636"/>
    </source>
</evidence>
<dbReference type="InterPro" id="IPR036412">
    <property type="entry name" value="HAD-like_sf"/>
</dbReference>
<evidence type="ECO:0000256" key="2">
    <source>
        <dbReference type="ARBA" id="ARBA00005199"/>
    </source>
</evidence>
<dbReference type="EC" id="3.1.3.12" evidence="5"/>
<organism evidence="6 7">
    <name type="scientific">Psylliodes chrysocephalus</name>
    <dbReference type="NCBI Taxonomy" id="3402493"/>
    <lineage>
        <taxon>Eukaryota</taxon>
        <taxon>Metazoa</taxon>
        <taxon>Ecdysozoa</taxon>
        <taxon>Arthropoda</taxon>
        <taxon>Hexapoda</taxon>
        <taxon>Insecta</taxon>
        <taxon>Pterygota</taxon>
        <taxon>Neoptera</taxon>
        <taxon>Endopterygota</taxon>
        <taxon>Coleoptera</taxon>
        <taxon>Polyphaga</taxon>
        <taxon>Cucujiformia</taxon>
        <taxon>Chrysomeloidea</taxon>
        <taxon>Chrysomelidae</taxon>
        <taxon>Galerucinae</taxon>
        <taxon>Alticini</taxon>
        <taxon>Psylliodes</taxon>
    </lineage>
</organism>
<dbReference type="InterPro" id="IPR003337">
    <property type="entry name" value="Trehalose_PPase"/>
</dbReference>
<dbReference type="Gene3D" id="3.40.50.1000">
    <property type="entry name" value="HAD superfamily/HAD-like"/>
    <property type="match status" value="1"/>
</dbReference>
<dbReference type="InterPro" id="IPR023214">
    <property type="entry name" value="HAD_sf"/>
</dbReference>
<dbReference type="AlphaFoldDB" id="A0A9P0G3K2"/>
<evidence type="ECO:0000256" key="4">
    <source>
        <dbReference type="ARBA" id="ARBA00022801"/>
    </source>
</evidence>
<evidence type="ECO:0000256" key="1">
    <source>
        <dbReference type="ARBA" id="ARBA00000500"/>
    </source>
</evidence>
<dbReference type="NCBIfam" id="TIGR01484">
    <property type="entry name" value="HAD-SF-IIB"/>
    <property type="match status" value="1"/>
</dbReference>
<proteinExistence type="inferred from homology"/>
<dbReference type="InterPro" id="IPR044651">
    <property type="entry name" value="OTSB-like"/>
</dbReference>
<name>A0A9P0G3K2_9CUCU</name>
<evidence type="ECO:0000256" key="5">
    <source>
        <dbReference type="RuleBase" id="RU361117"/>
    </source>
</evidence>
<dbReference type="InterPro" id="IPR006379">
    <property type="entry name" value="HAD-SF_hydro_IIB"/>
</dbReference>
<evidence type="ECO:0000313" key="6">
    <source>
        <dbReference type="EMBL" id="CAH1098658.1"/>
    </source>
</evidence>
<gene>
    <name evidence="6" type="ORF">PSYICH_LOCUS522</name>
</gene>
<reference evidence="6" key="1">
    <citation type="submission" date="2022-01" db="EMBL/GenBank/DDBJ databases">
        <authorList>
            <person name="King R."/>
        </authorList>
    </citation>
    <scope>NUCLEOTIDE SEQUENCE</scope>
</reference>
<comment type="function">
    <text evidence="5">Removes the phosphate from trehalose 6-phosphate to produce free trehalose.</text>
</comment>